<proteinExistence type="inferred from homology"/>
<name>A0A0G0WNZ6_9BACT</name>
<keyword evidence="2 5" id="KW-0689">Ribosomal protein</keyword>
<dbReference type="GO" id="GO:0005840">
    <property type="term" value="C:ribosome"/>
    <property type="evidence" value="ECO:0007669"/>
    <property type="project" value="UniProtKB-KW"/>
</dbReference>
<reference evidence="5 6" key="1">
    <citation type="journal article" date="2015" name="Nature">
        <title>rRNA introns, odd ribosomes, and small enigmatic genomes across a large radiation of phyla.</title>
        <authorList>
            <person name="Brown C.T."/>
            <person name="Hug L.A."/>
            <person name="Thomas B.C."/>
            <person name="Sharon I."/>
            <person name="Castelle C.J."/>
            <person name="Singh A."/>
            <person name="Wilkins M.J."/>
            <person name="Williams K.H."/>
            <person name="Banfield J.F."/>
        </authorList>
    </citation>
    <scope>NUCLEOTIDE SEQUENCE [LARGE SCALE GENOMIC DNA]</scope>
</reference>
<dbReference type="PANTHER" id="PTHR11620">
    <property type="entry name" value="60S RIBOSOMAL PROTEIN L23A"/>
    <property type="match status" value="1"/>
</dbReference>
<dbReference type="GO" id="GO:0006412">
    <property type="term" value="P:translation"/>
    <property type="evidence" value="ECO:0007669"/>
    <property type="project" value="InterPro"/>
</dbReference>
<dbReference type="Proteomes" id="UP000033858">
    <property type="component" value="Unassembled WGS sequence"/>
</dbReference>
<evidence type="ECO:0000256" key="4">
    <source>
        <dbReference type="ARBA" id="ARBA00035481"/>
    </source>
</evidence>
<dbReference type="InterPro" id="IPR013025">
    <property type="entry name" value="Ribosomal_uL23-like"/>
</dbReference>
<dbReference type="EMBL" id="LCAE01000020">
    <property type="protein sequence ID" value="KKR86175.1"/>
    <property type="molecule type" value="Genomic_DNA"/>
</dbReference>
<dbReference type="InterPro" id="IPR012678">
    <property type="entry name" value="Ribosomal_uL23/eL15/eS24_sf"/>
</dbReference>
<dbReference type="GO" id="GO:0003735">
    <property type="term" value="F:structural constituent of ribosome"/>
    <property type="evidence" value="ECO:0007669"/>
    <property type="project" value="InterPro"/>
</dbReference>
<evidence type="ECO:0000256" key="3">
    <source>
        <dbReference type="ARBA" id="ARBA00023274"/>
    </source>
</evidence>
<comment type="similarity">
    <text evidence="1">Belongs to the universal ribosomal protein uL23 family.</text>
</comment>
<dbReference type="SUPFAM" id="SSF54189">
    <property type="entry name" value="Ribosomal proteins S24e, L23 and L15e"/>
    <property type="match status" value="1"/>
</dbReference>
<dbReference type="GO" id="GO:1990904">
    <property type="term" value="C:ribonucleoprotein complex"/>
    <property type="evidence" value="ECO:0007669"/>
    <property type="project" value="UniProtKB-KW"/>
</dbReference>
<protein>
    <recommendedName>
        <fullName evidence="4">50S ribosomal protein L23</fullName>
    </recommendedName>
</protein>
<evidence type="ECO:0000313" key="6">
    <source>
        <dbReference type="Proteomes" id="UP000033858"/>
    </source>
</evidence>
<sequence>MLKPVSTEKATNLAKSGKYMFWVDKKAKKPQIKSKVAKTYKVNVISVKTLIVKGKKKAVVSLKEGQKIEYEKPKKNS</sequence>
<accession>A0A0G0WNZ6</accession>
<dbReference type="Gene3D" id="3.30.70.330">
    <property type="match status" value="1"/>
</dbReference>
<evidence type="ECO:0000256" key="2">
    <source>
        <dbReference type="ARBA" id="ARBA00022980"/>
    </source>
</evidence>
<evidence type="ECO:0000313" key="5">
    <source>
        <dbReference type="EMBL" id="KKR86175.1"/>
    </source>
</evidence>
<comment type="caution">
    <text evidence="5">The sequence shown here is derived from an EMBL/GenBank/DDBJ whole genome shotgun (WGS) entry which is preliminary data.</text>
</comment>
<dbReference type="AlphaFoldDB" id="A0A0G0WNZ6"/>
<keyword evidence="3" id="KW-0687">Ribonucleoprotein</keyword>
<gene>
    <name evidence="5" type="ORF">UU32_C0020G0002</name>
</gene>
<evidence type="ECO:0000256" key="1">
    <source>
        <dbReference type="ARBA" id="ARBA00006700"/>
    </source>
</evidence>
<organism evidence="5 6">
    <name type="scientific">Candidatus Woesebacteria bacterium GW2011_GWB1_41_10</name>
    <dbReference type="NCBI Taxonomy" id="1618577"/>
    <lineage>
        <taxon>Bacteria</taxon>
        <taxon>Candidatus Woeseibacteriota</taxon>
    </lineage>
</organism>
<dbReference type="InterPro" id="IPR012677">
    <property type="entry name" value="Nucleotide-bd_a/b_plait_sf"/>
</dbReference>
<dbReference type="Pfam" id="PF00276">
    <property type="entry name" value="Ribosomal_L23"/>
    <property type="match status" value="1"/>
</dbReference>